<reference evidence="3 4" key="1">
    <citation type="journal article" date="2011" name="Genome Biol.">
        <title>Comparative genome sequence analysis underscores mycoparasitism as the ancestral life style of Trichoderma.</title>
        <authorList>
            <person name="Kubicek C.P."/>
            <person name="Herrera-Estrella A."/>
            <person name="Seidl-Seiboth V."/>
            <person name="Martinez D.A."/>
            <person name="Druzhinina I.S."/>
            <person name="Thon M."/>
            <person name="Zeilinger S."/>
            <person name="Casas-Flores S."/>
            <person name="Horwitz B.A."/>
            <person name="Mukherjee P.K."/>
            <person name="Mukherjee M."/>
            <person name="Kredics L."/>
            <person name="Alcaraz L.D."/>
            <person name="Aerts A."/>
            <person name="Antal Z."/>
            <person name="Atanasova L."/>
            <person name="Cervantes-Badillo M.G."/>
            <person name="Challacombe J."/>
            <person name="Chertkov O."/>
            <person name="McCluskey K."/>
            <person name="Coulpier F."/>
            <person name="Deshpande N."/>
            <person name="von Doehren H."/>
            <person name="Ebbole D.J."/>
            <person name="Esquivel-Naranjo E.U."/>
            <person name="Fekete E."/>
            <person name="Flipphi M."/>
            <person name="Glaser F."/>
            <person name="Gomez-Rodriguez E.Y."/>
            <person name="Gruber S."/>
            <person name="Han C."/>
            <person name="Henrissat B."/>
            <person name="Hermosa R."/>
            <person name="Hernandez-Onate M."/>
            <person name="Karaffa L."/>
            <person name="Kosti I."/>
            <person name="Le Crom S."/>
            <person name="Lindquist E."/>
            <person name="Lucas S."/>
            <person name="Luebeck M."/>
            <person name="Luebeck P.S."/>
            <person name="Margeot A."/>
            <person name="Metz B."/>
            <person name="Misra M."/>
            <person name="Nevalainen H."/>
            <person name="Omann M."/>
            <person name="Packer N."/>
            <person name="Perrone G."/>
            <person name="Uresti-Rivera E.E."/>
            <person name="Salamov A."/>
            <person name="Schmoll M."/>
            <person name="Seiboth B."/>
            <person name="Shapiro H."/>
            <person name="Sukno S."/>
            <person name="Tamayo-Ramos J.A."/>
            <person name="Tisch D."/>
            <person name="Wiest A."/>
            <person name="Wilkinson H.H."/>
            <person name="Zhang M."/>
            <person name="Coutinho P.M."/>
            <person name="Kenerley C.M."/>
            <person name="Monte E."/>
            <person name="Baker S.E."/>
            <person name="Grigoriev I.V."/>
        </authorList>
    </citation>
    <scope>NUCLEOTIDE SEQUENCE [LARGE SCALE GENOMIC DNA]</scope>
    <source>
        <strain evidence="4">ATCC 20476 / IMI 206040</strain>
    </source>
</reference>
<feature type="region of interest" description="Disordered" evidence="1">
    <location>
        <begin position="35"/>
        <end position="62"/>
    </location>
</feature>
<dbReference type="HOGENOM" id="CLU_1354784_0_0_1"/>
<dbReference type="PROSITE" id="PS50280">
    <property type="entry name" value="SET"/>
    <property type="match status" value="1"/>
</dbReference>
<dbReference type="OrthoDB" id="3180714at2759"/>
<dbReference type="EMBL" id="ABDG02000028">
    <property type="protein sequence ID" value="EHK40087.1"/>
    <property type="molecule type" value="Genomic_DNA"/>
</dbReference>
<dbReference type="eggNOG" id="ENOG502SBR1">
    <property type="taxonomic scope" value="Eukaryota"/>
</dbReference>
<dbReference type="Proteomes" id="UP000005426">
    <property type="component" value="Unassembled WGS sequence"/>
</dbReference>
<evidence type="ECO:0000313" key="4">
    <source>
        <dbReference type="Proteomes" id="UP000005426"/>
    </source>
</evidence>
<proteinExistence type="predicted"/>
<dbReference type="STRING" id="452589.G9PAQ5"/>
<name>G9PAQ5_HYPAI</name>
<dbReference type="Gene3D" id="2.170.270.10">
    <property type="entry name" value="SET domain"/>
    <property type="match status" value="1"/>
</dbReference>
<protein>
    <recommendedName>
        <fullName evidence="2">SET domain-containing protein</fullName>
    </recommendedName>
</protein>
<dbReference type="PANTHER" id="PTHR47332">
    <property type="entry name" value="SET DOMAIN-CONTAINING PROTEIN 5"/>
    <property type="match status" value="1"/>
</dbReference>
<accession>G9PAQ5</accession>
<evidence type="ECO:0000259" key="2">
    <source>
        <dbReference type="PROSITE" id="PS50280"/>
    </source>
</evidence>
<dbReference type="GeneID" id="25779839"/>
<dbReference type="AlphaFoldDB" id="G9PAQ5"/>
<evidence type="ECO:0000313" key="3">
    <source>
        <dbReference type="EMBL" id="EHK40087.1"/>
    </source>
</evidence>
<organism evidence="3 4">
    <name type="scientific">Hypocrea atroviridis (strain ATCC 20476 / IMI 206040)</name>
    <name type="common">Trichoderma atroviride</name>
    <dbReference type="NCBI Taxonomy" id="452589"/>
    <lineage>
        <taxon>Eukaryota</taxon>
        <taxon>Fungi</taxon>
        <taxon>Dikarya</taxon>
        <taxon>Ascomycota</taxon>
        <taxon>Pezizomycotina</taxon>
        <taxon>Sordariomycetes</taxon>
        <taxon>Hypocreomycetidae</taxon>
        <taxon>Hypocreales</taxon>
        <taxon>Hypocreaceae</taxon>
        <taxon>Trichoderma</taxon>
    </lineage>
</organism>
<keyword evidence="4" id="KW-1185">Reference proteome</keyword>
<evidence type="ECO:0000256" key="1">
    <source>
        <dbReference type="SAM" id="MobiDB-lite"/>
    </source>
</evidence>
<feature type="domain" description="SET" evidence="2">
    <location>
        <begin position="75"/>
        <end position="202"/>
    </location>
</feature>
<dbReference type="InterPro" id="IPR046341">
    <property type="entry name" value="SET_dom_sf"/>
</dbReference>
<dbReference type="Pfam" id="PF00856">
    <property type="entry name" value="SET"/>
    <property type="match status" value="1"/>
</dbReference>
<dbReference type="PANTHER" id="PTHR47332:SF4">
    <property type="entry name" value="SET DOMAIN-CONTAINING PROTEIN 5"/>
    <property type="match status" value="1"/>
</dbReference>
<sequence length="202" mass="22296">MDCLSVMSDTSCLSVISETPCLSAISDTPCFSATSDTPKIDEASPPAEEINNTSLDNPDNHLTRKDSPAAEFKNDFFRVDKSAVAGWGAFAAKDLAKGDVILREIPLFVATNEDLFDEFYNLDSNDMNIALSLHSHEYIKGGTPIILGIWHTNCFSVGSQTAGLYPIAARFNHTCWPENNVDYQVDQDNNLVMMDNQEHLQI</sequence>
<dbReference type="InterPro" id="IPR001214">
    <property type="entry name" value="SET_dom"/>
</dbReference>
<dbReference type="SUPFAM" id="SSF82199">
    <property type="entry name" value="SET domain"/>
    <property type="match status" value="1"/>
</dbReference>
<dbReference type="KEGG" id="tatv:25779839"/>
<gene>
    <name evidence="3" type="ORF">TRIATDRAFT_287810</name>
</gene>
<dbReference type="InterPro" id="IPR053185">
    <property type="entry name" value="SET_domain_protein"/>
</dbReference>
<comment type="caution">
    <text evidence="3">The sequence shown here is derived from an EMBL/GenBank/DDBJ whole genome shotgun (WGS) entry which is preliminary data.</text>
</comment>